<dbReference type="PANTHER" id="PTHR43173">
    <property type="entry name" value="ABC1 FAMILY PROTEIN"/>
    <property type="match status" value="1"/>
</dbReference>
<feature type="domain" description="ABC1 atypical kinase-like" evidence="2">
    <location>
        <begin position="104"/>
        <end position="361"/>
    </location>
</feature>
<dbReference type="InterPro" id="IPR051130">
    <property type="entry name" value="Mito_struct-func_regulator"/>
</dbReference>
<evidence type="ECO:0000313" key="3">
    <source>
        <dbReference type="EMBL" id="NDV30974.1"/>
    </source>
</evidence>
<dbReference type="SUPFAM" id="SSF56112">
    <property type="entry name" value="Protein kinase-like (PK-like)"/>
    <property type="match status" value="1"/>
</dbReference>
<reference evidence="3" key="1">
    <citation type="journal article" date="2020" name="J. Eukaryot. Microbiol.">
        <title>De novo Sequencing, Assembly and Annotation of the Transcriptome for the Free-Living Testate Amoeba Arcella intermedia.</title>
        <authorList>
            <person name="Ribeiro G.M."/>
            <person name="Porfirio-Sousa A.L."/>
            <person name="Maurer-Alcala X.X."/>
            <person name="Katz L.A."/>
            <person name="Lahr D.J.G."/>
        </authorList>
    </citation>
    <scope>NUCLEOTIDE SEQUENCE</scope>
</reference>
<dbReference type="CDD" id="cd13969">
    <property type="entry name" value="ADCK1-like"/>
    <property type="match status" value="1"/>
</dbReference>
<evidence type="ECO:0000259" key="2">
    <source>
        <dbReference type="Pfam" id="PF03109"/>
    </source>
</evidence>
<evidence type="ECO:0000256" key="1">
    <source>
        <dbReference type="ARBA" id="ARBA00009670"/>
    </source>
</evidence>
<dbReference type="InterPro" id="IPR011009">
    <property type="entry name" value="Kinase-like_dom_sf"/>
</dbReference>
<dbReference type="EMBL" id="GIBP01002005">
    <property type="protein sequence ID" value="NDV30974.1"/>
    <property type="molecule type" value="Transcribed_RNA"/>
</dbReference>
<sequence length="510" mass="59433">MGSFLGACWYAEMEPDLMVTHIIRFTRTALYAVGIIYDYKKSFWHLSKTDPLYPSTQKEVNLRTANHLLALCLKNKGIYVKAGQQIASMNHVLPKQFTDTLAVLQDKAEPTPFAKIEKTILREYGKPSQEIFQEIDKEPIAAASLAQVHHAYLKDGRECAVKIQYPDMKNMFKADLFTIGWMVKLIAWSFPNFEFTWILPEFKKALEMELDFKHEAQNAKRIAELFKQNKQIKIPEIYWEYSTNQILTMEYIHACKINDTSCLDQNNINKHEAAALLMNCFSEQIFVHGFVHSDPHPGNLMVRKVDDKGKVIENAGEKKGLVQLVLLDHGLYKEIPEKMRIWYCKLWRGLVLRNNDDIEKYGRKLGCGDHSHLFALLLTFRPPTNKDIGLDQSLSEKDRKAIRAMFSSFEDALKLVTKLMKDLPSEMLFILRTKNLLRSINKELESNVNRFAIMARTSLAGIYKKGSQDSWWKKVRTWKIQIEFEAKLRFALFLRYLIQNWWVPFLSYIQ</sequence>
<dbReference type="InterPro" id="IPR045307">
    <property type="entry name" value="ADCK1_dom"/>
</dbReference>
<proteinExistence type="inferred from homology"/>
<dbReference type="Pfam" id="PF03109">
    <property type="entry name" value="ABC1"/>
    <property type="match status" value="1"/>
</dbReference>
<dbReference type="PANTHER" id="PTHR43173:SF28">
    <property type="entry name" value="AARF DOMAIN CONTAINING KINASE 5"/>
    <property type="match status" value="1"/>
</dbReference>
<organism evidence="3">
    <name type="scientific">Arcella intermedia</name>
    <dbReference type="NCBI Taxonomy" id="1963864"/>
    <lineage>
        <taxon>Eukaryota</taxon>
        <taxon>Amoebozoa</taxon>
        <taxon>Tubulinea</taxon>
        <taxon>Elardia</taxon>
        <taxon>Arcellinida</taxon>
        <taxon>Sphaerothecina</taxon>
        <taxon>Arcellidae</taxon>
        <taxon>Arcella</taxon>
    </lineage>
</organism>
<dbReference type="AlphaFoldDB" id="A0A6B2L1S8"/>
<protein>
    <recommendedName>
        <fullName evidence="2">ABC1 atypical kinase-like domain-containing protein</fullName>
    </recommendedName>
</protein>
<accession>A0A6B2L1S8</accession>
<dbReference type="InterPro" id="IPR004147">
    <property type="entry name" value="ABC1_dom"/>
</dbReference>
<comment type="similarity">
    <text evidence="1">Belongs to the protein kinase superfamily. ADCK protein kinase family.</text>
</comment>
<name>A0A6B2L1S8_9EUKA</name>